<keyword evidence="9 21" id="KW-0732">Signal</keyword>
<accession>A0A8M8VAH7</accession>
<feature type="binding site" evidence="18">
    <location>
        <position position="89"/>
    </location>
    <ligand>
        <name>Ca(2+)</name>
        <dbReference type="ChEBI" id="CHEBI:29108"/>
        <label>1</label>
    </ligand>
</feature>
<dbReference type="GO" id="GO:0006979">
    <property type="term" value="P:response to oxidative stress"/>
    <property type="evidence" value="ECO:0007669"/>
    <property type="project" value="UniProtKB-UniRule"/>
</dbReference>
<dbReference type="EC" id="1.11.1.7" evidence="4 21"/>
<evidence type="ECO:0000256" key="8">
    <source>
        <dbReference type="ARBA" id="ARBA00022723"/>
    </source>
</evidence>
<evidence type="ECO:0000313" key="23">
    <source>
        <dbReference type="Proteomes" id="UP000504604"/>
    </source>
</evidence>
<evidence type="ECO:0000256" key="19">
    <source>
        <dbReference type="PIRSR" id="PIRSR600823-4"/>
    </source>
</evidence>
<feature type="binding site" evidence="18">
    <location>
        <position position="77"/>
    </location>
    <ligand>
        <name>Ca(2+)</name>
        <dbReference type="ChEBI" id="CHEBI:29108"/>
        <label>1</label>
    </ligand>
</feature>
<dbReference type="GeneID" id="105171593"/>
<dbReference type="InterPro" id="IPR000823">
    <property type="entry name" value="Peroxidase_pln"/>
</dbReference>
<dbReference type="FunFam" id="1.10.520.10:FF:000001">
    <property type="entry name" value="Peroxidase"/>
    <property type="match status" value="1"/>
</dbReference>
<keyword evidence="12 18" id="KW-0408">Iron</keyword>
<evidence type="ECO:0000256" key="10">
    <source>
        <dbReference type="ARBA" id="ARBA00022837"/>
    </source>
</evidence>
<dbReference type="InterPro" id="IPR002016">
    <property type="entry name" value="Haem_peroxidase"/>
</dbReference>
<evidence type="ECO:0000256" key="16">
    <source>
        <dbReference type="PIRSR" id="PIRSR600823-1"/>
    </source>
</evidence>
<keyword evidence="10 18" id="KW-0106">Calcium</keyword>
<dbReference type="KEGG" id="sind:105171593"/>
<dbReference type="PANTHER" id="PTHR31235">
    <property type="entry name" value="PEROXIDASE 25-RELATED"/>
    <property type="match status" value="1"/>
</dbReference>
<comment type="function">
    <text evidence="2">Removal of H(2)O(2), oxidation of toxic reductants, biosynthesis and degradation of lignin, suberization, auxin catabolism, response to environmental stresses such as wounding, pathogen attack and oxidative stress. These functions might be dependent on each isozyme/isoform in each plant tissue.</text>
</comment>
<feature type="chain" id="PRO_5035487874" description="Peroxidase" evidence="21">
    <location>
        <begin position="25"/>
        <end position="329"/>
    </location>
</feature>
<dbReference type="GO" id="GO:0042744">
    <property type="term" value="P:hydrogen peroxide catabolic process"/>
    <property type="evidence" value="ECO:0007669"/>
    <property type="project" value="UniProtKB-KW"/>
</dbReference>
<feature type="active site" description="Proton acceptor" evidence="16">
    <location>
        <position position="67"/>
    </location>
</feature>
<keyword evidence="23" id="KW-1185">Reference proteome</keyword>
<keyword evidence="6 21" id="KW-0575">Peroxidase</keyword>
<feature type="binding site" description="axial binding residue" evidence="18">
    <location>
        <position position="197"/>
    </location>
    <ligand>
        <name>heme b</name>
        <dbReference type="ChEBI" id="CHEBI:60344"/>
    </ligand>
    <ligandPart>
        <name>Fe</name>
        <dbReference type="ChEBI" id="CHEBI:18248"/>
    </ligandPart>
</feature>
<feature type="disulfide bond" evidence="20">
    <location>
        <begin position="204"/>
        <end position="236"/>
    </location>
</feature>
<dbReference type="GO" id="GO:0005576">
    <property type="term" value="C:extracellular region"/>
    <property type="evidence" value="ECO:0007669"/>
    <property type="project" value="UniProtKB-SubCell"/>
</dbReference>
<feature type="binding site" evidence="18">
    <location>
        <position position="249"/>
    </location>
    <ligand>
        <name>Ca(2+)</name>
        <dbReference type="ChEBI" id="CHEBI:29108"/>
        <label>2</label>
    </ligand>
</feature>
<organism evidence="23 24">
    <name type="scientific">Sesamum indicum</name>
    <name type="common">Oriental sesame</name>
    <name type="synonym">Sesamum orientale</name>
    <dbReference type="NCBI Taxonomy" id="4182"/>
    <lineage>
        <taxon>Eukaryota</taxon>
        <taxon>Viridiplantae</taxon>
        <taxon>Streptophyta</taxon>
        <taxon>Embryophyta</taxon>
        <taxon>Tracheophyta</taxon>
        <taxon>Spermatophyta</taxon>
        <taxon>Magnoliopsida</taxon>
        <taxon>eudicotyledons</taxon>
        <taxon>Gunneridae</taxon>
        <taxon>Pentapetalae</taxon>
        <taxon>asterids</taxon>
        <taxon>lamiids</taxon>
        <taxon>Lamiales</taxon>
        <taxon>Pedaliaceae</taxon>
        <taxon>Sesamum</taxon>
    </lineage>
</organism>
<keyword evidence="5 21" id="KW-0964">Secreted</keyword>
<comment type="similarity">
    <text evidence="21">Belongs to the peroxidase family. Classical plant (class III) peroxidase subfamily.</text>
</comment>
<feature type="disulfide bond" evidence="20">
    <location>
        <begin position="69"/>
        <end position="74"/>
    </location>
</feature>
<comment type="cofactor">
    <cofactor evidence="18 21">
        <name>Ca(2+)</name>
        <dbReference type="ChEBI" id="CHEBI:29108"/>
    </cofactor>
    <text evidence="18 21">Binds 2 calcium ions per subunit.</text>
</comment>
<evidence type="ECO:0000256" key="5">
    <source>
        <dbReference type="ARBA" id="ARBA00022525"/>
    </source>
</evidence>
<dbReference type="PRINTS" id="PR00458">
    <property type="entry name" value="PEROXIDASE"/>
</dbReference>
<dbReference type="Gene3D" id="1.10.420.10">
    <property type="entry name" value="Peroxidase, domain 2"/>
    <property type="match status" value="1"/>
</dbReference>
<dbReference type="OrthoDB" id="2113341at2759"/>
<feature type="site" description="Transition state stabilizer" evidence="19">
    <location>
        <position position="63"/>
    </location>
</feature>
<gene>
    <name evidence="24" type="primary">LOC105171593</name>
</gene>
<evidence type="ECO:0000256" key="7">
    <source>
        <dbReference type="ARBA" id="ARBA00022617"/>
    </source>
</evidence>
<feature type="binding site" evidence="17">
    <location>
        <position position="167"/>
    </location>
    <ligand>
        <name>substrate</name>
    </ligand>
</feature>
<feature type="binding site" evidence="18">
    <location>
        <position position="73"/>
    </location>
    <ligand>
        <name>Ca(2+)</name>
        <dbReference type="ChEBI" id="CHEBI:29108"/>
        <label>1</label>
    </ligand>
</feature>
<dbReference type="CDD" id="cd00693">
    <property type="entry name" value="secretory_peroxidase"/>
    <property type="match status" value="1"/>
</dbReference>
<dbReference type="SUPFAM" id="SSF48113">
    <property type="entry name" value="Heme-dependent peroxidases"/>
    <property type="match status" value="1"/>
</dbReference>
<evidence type="ECO:0000256" key="15">
    <source>
        <dbReference type="ARBA" id="ARBA00023324"/>
    </source>
</evidence>
<feature type="binding site" evidence="18">
    <location>
        <position position="257"/>
    </location>
    <ligand>
        <name>Ca(2+)</name>
        <dbReference type="ChEBI" id="CHEBI:29108"/>
        <label>2</label>
    </ligand>
</feature>
<evidence type="ECO:0000256" key="13">
    <source>
        <dbReference type="ARBA" id="ARBA00023157"/>
    </source>
</evidence>
<dbReference type="GO" id="GO:0046872">
    <property type="term" value="F:metal ion binding"/>
    <property type="evidence" value="ECO:0007669"/>
    <property type="project" value="UniProtKB-UniRule"/>
</dbReference>
<evidence type="ECO:0000256" key="20">
    <source>
        <dbReference type="PIRSR" id="PIRSR600823-5"/>
    </source>
</evidence>
<dbReference type="Pfam" id="PF00141">
    <property type="entry name" value="peroxidase"/>
    <property type="match status" value="1"/>
</dbReference>
<dbReference type="FunFam" id="1.10.420.10:FF:000008">
    <property type="entry name" value="Peroxidase"/>
    <property type="match status" value="1"/>
</dbReference>
<keyword evidence="11 21" id="KW-0560">Oxidoreductase</keyword>
<evidence type="ECO:0000256" key="21">
    <source>
        <dbReference type="RuleBase" id="RU362060"/>
    </source>
</evidence>
<protein>
    <recommendedName>
        <fullName evidence="4 21">Peroxidase</fullName>
        <ecNumber evidence="4 21">1.11.1.7</ecNumber>
    </recommendedName>
</protein>
<dbReference type="RefSeq" id="XP_020553136.1">
    <property type="nucleotide sequence ID" value="XM_020697477.1"/>
</dbReference>
<feature type="disulfide bond" evidence="20">
    <location>
        <begin position="36"/>
        <end position="115"/>
    </location>
</feature>
<feature type="domain" description="Plant heme peroxidase family profile" evidence="22">
    <location>
        <begin position="26"/>
        <end position="328"/>
    </location>
</feature>
<evidence type="ECO:0000313" key="24">
    <source>
        <dbReference type="RefSeq" id="XP_020553136.1"/>
    </source>
</evidence>
<comment type="catalytic activity">
    <reaction evidence="1 21">
        <text>2 a phenolic donor + H2O2 = 2 a phenolic radical donor + 2 H2O</text>
        <dbReference type="Rhea" id="RHEA:56136"/>
        <dbReference type="ChEBI" id="CHEBI:15377"/>
        <dbReference type="ChEBI" id="CHEBI:16240"/>
        <dbReference type="ChEBI" id="CHEBI:139520"/>
        <dbReference type="ChEBI" id="CHEBI:139521"/>
        <dbReference type="EC" id="1.11.1.7"/>
    </reaction>
</comment>
<feature type="binding site" evidence="18">
    <location>
        <position position="71"/>
    </location>
    <ligand>
        <name>Ca(2+)</name>
        <dbReference type="ChEBI" id="CHEBI:29108"/>
        <label>1</label>
    </ligand>
</feature>
<feature type="binding site" evidence="18">
    <location>
        <position position="198"/>
    </location>
    <ligand>
        <name>Ca(2+)</name>
        <dbReference type="ChEBI" id="CHEBI:29108"/>
        <label>2</label>
    </ligand>
</feature>
<evidence type="ECO:0000256" key="4">
    <source>
        <dbReference type="ARBA" id="ARBA00012313"/>
    </source>
</evidence>
<evidence type="ECO:0000256" key="2">
    <source>
        <dbReference type="ARBA" id="ARBA00002322"/>
    </source>
</evidence>
<feature type="disulfide bond" evidence="20">
    <location>
        <begin position="121"/>
        <end position="324"/>
    </location>
</feature>
<evidence type="ECO:0000256" key="17">
    <source>
        <dbReference type="PIRSR" id="PIRSR600823-2"/>
    </source>
</evidence>
<dbReference type="Gene3D" id="1.10.520.10">
    <property type="match status" value="1"/>
</dbReference>
<name>A0A8M8VAH7_SESIN</name>
<dbReference type="GO" id="GO:0140825">
    <property type="term" value="F:lactoperoxidase activity"/>
    <property type="evidence" value="ECO:0007669"/>
    <property type="project" value="UniProtKB-EC"/>
</dbReference>
<keyword evidence="15 21" id="KW-0376">Hydrogen peroxide</keyword>
<evidence type="ECO:0000256" key="3">
    <source>
        <dbReference type="ARBA" id="ARBA00006873"/>
    </source>
</evidence>
<dbReference type="InterPro" id="IPR033905">
    <property type="entry name" value="Secretory_peroxidase"/>
</dbReference>
<dbReference type="Proteomes" id="UP000504604">
    <property type="component" value="Linkage group LG10"/>
</dbReference>
<evidence type="ECO:0000256" key="18">
    <source>
        <dbReference type="PIRSR" id="PIRSR600823-3"/>
    </source>
</evidence>
<keyword evidence="7 21" id="KW-0349">Heme</keyword>
<dbReference type="PROSITE" id="PS50873">
    <property type="entry name" value="PEROXIDASE_4"/>
    <property type="match status" value="1"/>
</dbReference>
<dbReference type="AlphaFoldDB" id="A0A8M8VAH7"/>
<feature type="binding site" evidence="18">
    <location>
        <position position="68"/>
    </location>
    <ligand>
        <name>Ca(2+)</name>
        <dbReference type="ChEBI" id="CHEBI:29108"/>
        <label>1</label>
    </ligand>
</feature>
<sequence length="329" mass="35880">MKGSFKTLLFLSVLCVVAIGICNAGELKMKYYHKKCPLAETIVREITWNRVEANPSLAAKLLRLHYHDCFVRGCDASVLLDSTQNNTAEKSAPPNRSLSGYDIIDDIKTQLEEECPGVVSCADIVALAARDAVSYQFGQFGRPMWQVFTGREDGKVSLASEAAAKLPSAFADFTTLLKIFADNGLDISDLVALSGAHTIGVSRCLLVARRLYNFTGKGDSDPSLNVEYANKLRAICPNPINSSTIIEMDPQSSLSFDSHYFVALNQKKGLFVSDAALLTDPQAALIARNFENPHVFFARFARSMVKMGAVGVLTNGKGEIRKNCRVVNG</sequence>
<evidence type="ECO:0000259" key="22">
    <source>
        <dbReference type="PROSITE" id="PS50873"/>
    </source>
</evidence>
<evidence type="ECO:0000256" key="12">
    <source>
        <dbReference type="ARBA" id="ARBA00023004"/>
    </source>
</evidence>
<evidence type="ECO:0000256" key="6">
    <source>
        <dbReference type="ARBA" id="ARBA00022559"/>
    </source>
</evidence>
<reference evidence="24" key="1">
    <citation type="submission" date="2025-08" db="UniProtKB">
        <authorList>
            <consortium name="RefSeq"/>
        </authorList>
    </citation>
    <scope>IDENTIFICATION</scope>
</reference>
<evidence type="ECO:0000256" key="14">
    <source>
        <dbReference type="ARBA" id="ARBA00023180"/>
    </source>
</evidence>
<dbReference type="PROSITE" id="PS00435">
    <property type="entry name" value="PEROXIDASE_1"/>
    <property type="match status" value="1"/>
</dbReference>
<comment type="subcellular location">
    <subcellularLocation>
        <location evidence="21">Secreted</location>
    </subcellularLocation>
</comment>
<dbReference type="PRINTS" id="PR00461">
    <property type="entry name" value="PLPEROXIDASE"/>
</dbReference>
<keyword evidence="8 18" id="KW-0479">Metal-binding</keyword>
<dbReference type="InterPro" id="IPR019793">
    <property type="entry name" value="Peroxidases_heam-ligand_BS"/>
</dbReference>
<keyword evidence="14" id="KW-0325">Glycoprotein</keyword>
<feature type="binding site" evidence="18">
    <location>
        <position position="75"/>
    </location>
    <ligand>
        <name>Ca(2+)</name>
        <dbReference type="ChEBI" id="CHEBI:29108"/>
        <label>1</label>
    </ligand>
</feature>
<dbReference type="InterPro" id="IPR010255">
    <property type="entry name" value="Haem_peroxidase_sf"/>
</dbReference>
<evidence type="ECO:0000256" key="1">
    <source>
        <dbReference type="ARBA" id="ARBA00000189"/>
    </source>
</evidence>
<comment type="similarity">
    <text evidence="3">Belongs to the peroxidase family. Ascorbate peroxidase subfamily.</text>
</comment>
<evidence type="ECO:0000256" key="11">
    <source>
        <dbReference type="ARBA" id="ARBA00023002"/>
    </source>
</evidence>
<proteinExistence type="inferred from homology"/>
<dbReference type="Gramene" id="SIN_1010133.t">
    <property type="protein sequence ID" value="SIN_1010133.t"/>
    <property type="gene ID" value="SIN_1010133"/>
</dbReference>
<feature type="signal peptide" evidence="21">
    <location>
        <begin position="1"/>
        <end position="24"/>
    </location>
</feature>
<evidence type="ECO:0000256" key="9">
    <source>
        <dbReference type="ARBA" id="ARBA00022729"/>
    </source>
</evidence>
<keyword evidence="13 20" id="KW-1015">Disulfide bond</keyword>
<comment type="cofactor">
    <cofactor evidence="18 21">
        <name>heme b</name>
        <dbReference type="ChEBI" id="CHEBI:60344"/>
    </cofactor>
    <text evidence="18 21">Binds 1 heme b (iron(II)-protoporphyrin IX) group per subunit.</text>
</comment>
<dbReference type="GO" id="GO:0020037">
    <property type="term" value="F:heme binding"/>
    <property type="evidence" value="ECO:0007669"/>
    <property type="project" value="UniProtKB-UniRule"/>
</dbReference>